<dbReference type="AlphaFoldDB" id="A0A835K757"/>
<dbReference type="OrthoDB" id="3222at2759"/>
<keyword evidence="3 7" id="KW-0812">Transmembrane</keyword>
<dbReference type="GO" id="GO:0012505">
    <property type="term" value="C:endomembrane system"/>
    <property type="evidence" value="ECO:0007669"/>
    <property type="project" value="UniProtKB-SubCell"/>
</dbReference>
<organism evidence="9 10">
    <name type="scientific">Salix dunnii</name>
    <dbReference type="NCBI Taxonomy" id="1413687"/>
    <lineage>
        <taxon>Eukaryota</taxon>
        <taxon>Viridiplantae</taxon>
        <taxon>Streptophyta</taxon>
        <taxon>Embryophyta</taxon>
        <taxon>Tracheophyta</taxon>
        <taxon>Spermatophyta</taxon>
        <taxon>Magnoliopsida</taxon>
        <taxon>eudicotyledons</taxon>
        <taxon>Gunneridae</taxon>
        <taxon>Pentapetalae</taxon>
        <taxon>rosids</taxon>
        <taxon>fabids</taxon>
        <taxon>Malpighiales</taxon>
        <taxon>Salicaceae</taxon>
        <taxon>Saliceae</taxon>
        <taxon>Salix</taxon>
    </lineage>
</organism>
<evidence type="ECO:0000256" key="5">
    <source>
        <dbReference type="ARBA" id="ARBA00022989"/>
    </source>
</evidence>
<dbReference type="GO" id="GO:0019755">
    <property type="term" value="P:one-carbon compound transport"/>
    <property type="evidence" value="ECO:0007669"/>
    <property type="project" value="UniProtKB-ARBA"/>
</dbReference>
<dbReference type="PRINTS" id="PR00783">
    <property type="entry name" value="MINTRINSICP"/>
</dbReference>
<dbReference type="GO" id="GO:0016020">
    <property type="term" value="C:membrane"/>
    <property type="evidence" value="ECO:0007669"/>
    <property type="project" value="InterPro"/>
</dbReference>
<evidence type="ECO:0000256" key="1">
    <source>
        <dbReference type="ARBA" id="ARBA00004127"/>
    </source>
</evidence>
<keyword evidence="10" id="KW-1185">Reference proteome</keyword>
<feature type="transmembrane region" description="Helical" evidence="8">
    <location>
        <begin position="111"/>
        <end position="133"/>
    </location>
</feature>
<dbReference type="PANTHER" id="PTHR45665">
    <property type="entry name" value="AQUAPORIN-8"/>
    <property type="match status" value="1"/>
</dbReference>
<evidence type="ECO:0000256" key="2">
    <source>
        <dbReference type="ARBA" id="ARBA00022448"/>
    </source>
</evidence>
<keyword evidence="2 7" id="KW-0813">Transport</keyword>
<dbReference type="EMBL" id="JADGMS010000003">
    <property type="protein sequence ID" value="KAF9685412.1"/>
    <property type="molecule type" value="Genomic_DNA"/>
</dbReference>
<dbReference type="InterPro" id="IPR000425">
    <property type="entry name" value="MIP"/>
</dbReference>
<comment type="subcellular location">
    <subcellularLocation>
        <location evidence="1">Endomembrane system</location>
        <topology evidence="1">Multi-pass membrane protein</topology>
    </subcellularLocation>
</comment>
<accession>A0A835K757</accession>
<dbReference type="InterPro" id="IPR034294">
    <property type="entry name" value="Aquaporin_transptr"/>
</dbReference>
<dbReference type="GO" id="GO:0015250">
    <property type="term" value="F:water channel activity"/>
    <property type="evidence" value="ECO:0007669"/>
    <property type="project" value="TreeGrafter"/>
</dbReference>
<keyword evidence="5 8" id="KW-1133">Transmembrane helix</keyword>
<dbReference type="PANTHER" id="PTHR45665:SF9">
    <property type="entry name" value="AQUAPORIN-8"/>
    <property type="match status" value="1"/>
</dbReference>
<comment type="caution">
    <text evidence="9">The sequence shown here is derived from an EMBL/GenBank/DDBJ whole genome shotgun (WGS) entry which is preliminary data.</text>
</comment>
<sequence length="236" mass="25507">MKTTCPCCGGGGGGSRICTFCGSLHRSKHFRWPFKSGCHLRTGHWRQPPLPYWLFILDCSMPPLHLSHAASSKSFLAPRSGDGDRSSPFILSFIVFYTVFAKAAGPQKGSLGIIAASATGLIVGAIILAAGPFSGGSMNPARSLAQLWLVVTSDRTGSTGWAHSLEVIFFLAFRAGMSLFFVKEQDCLSILMPVSHRSKSKVDRWSSSAWPASTMWPTEGLIYGLCIRSDEEDTGI</sequence>
<evidence type="ECO:0000313" key="10">
    <source>
        <dbReference type="Proteomes" id="UP000657918"/>
    </source>
</evidence>
<evidence type="ECO:0000256" key="7">
    <source>
        <dbReference type="RuleBase" id="RU000477"/>
    </source>
</evidence>
<reference evidence="9 10" key="1">
    <citation type="submission" date="2020-10" db="EMBL/GenBank/DDBJ databases">
        <title>Plant Genome Project.</title>
        <authorList>
            <person name="Zhang R.-G."/>
        </authorList>
    </citation>
    <scope>NUCLEOTIDE SEQUENCE [LARGE SCALE GENOMIC DNA]</scope>
    <source>
        <strain evidence="9">FAFU-HL-1</strain>
        <tissue evidence="9">Leaf</tissue>
    </source>
</reference>
<evidence type="ECO:0000256" key="4">
    <source>
        <dbReference type="ARBA" id="ARBA00022737"/>
    </source>
</evidence>
<evidence type="ECO:0000256" key="3">
    <source>
        <dbReference type="ARBA" id="ARBA00022692"/>
    </source>
</evidence>
<comment type="similarity">
    <text evidence="7">Belongs to the MIP/aquaporin (TC 1.A.8) family.</text>
</comment>
<dbReference type="InterPro" id="IPR023271">
    <property type="entry name" value="Aquaporin-like"/>
</dbReference>
<dbReference type="Pfam" id="PF00230">
    <property type="entry name" value="MIP"/>
    <property type="match status" value="1"/>
</dbReference>
<dbReference type="SUPFAM" id="SSF81338">
    <property type="entry name" value="Aquaporin-like"/>
    <property type="match status" value="1"/>
</dbReference>
<evidence type="ECO:0000256" key="6">
    <source>
        <dbReference type="ARBA" id="ARBA00023136"/>
    </source>
</evidence>
<protein>
    <submittedName>
        <fullName evidence="9">Uncharacterized protein</fullName>
    </submittedName>
</protein>
<dbReference type="Gene3D" id="1.20.1080.10">
    <property type="entry name" value="Glycerol uptake facilitator protein"/>
    <property type="match status" value="1"/>
</dbReference>
<dbReference type="Proteomes" id="UP000657918">
    <property type="component" value="Unassembled WGS sequence"/>
</dbReference>
<keyword evidence="4" id="KW-0677">Repeat</keyword>
<dbReference type="GO" id="GO:0005737">
    <property type="term" value="C:cytoplasm"/>
    <property type="evidence" value="ECO:0007669"/>
    <property type="project" value="UniProtKB-ARBA"/>
</dbReference>
<evidence type="ECO:0000313" key="9">
    <source>
        <dbReference type="EMBL" id="KAF9685412.1"/>
    </source>
</evidence>
<name>A0A835K757_9ROSI</name>
<gene>
    <name evidence="9" type="ORF">SADUNF_Sadunf03G0051900</name>
</gene>
<feature type="transmembrane region" description="Helical" evidence="8">
    <location>
        <begin position="161"/>
        <end position="182"/>
    </location>
</feature>
<proteinExistence type="inferred from homology"/>
<evidence type="ECO:0000256" key="8">
    <source>
        <dbReference type="SAM" id="Phobius"/>
    </source>
</evidence>
<keyword evidence="6 8" id="KW-0472">Membrane</keyword>